<evidence type="ECO:0000256" key="7">
    <source>
        <dbReference type="RuleBase" id="RU363032"/>
    </source>
</evidence>
<evidence type="ECO:0000256" key="6">
    <source>
        <dbReference type="ARBA" id="ARBA00023136"/>
    </source>
</evidence>
<keyword evidence="2 7" id="KW-0813">Transport</keyword>
<feature type="transmembrane region" description="Helical" evidence="7">
    <location>
        <begin position="145"/>
        <end position="165"/>
    </location>
</feature>
<reference evidence="9 10" key="1">
    <citation type="submission" date="2016-10" db="EMBL/GenBank/DDBJ databases">
        <authorList>
            <person name="de Groot N.N."/>
        </authorList>
    </citation>
    <scope>NUCLEOTIDE SEQUENCE [LARGE SCALE GENOMIC DNA]</scope>
    <source>
        <strain evidence="9 10">CGMCC 4.6533</strain>
    </source>
</reference>
<evidence type="ECO:0000313" key="9">
    <source>
        <dbReference type="EMBL" id="SDI20104.1"/>
    </source>
</evidence>
<keyword evidence="5 7" id="KW-1133">Transmembrane helix</keyword>
<dbReference type="Pfam" id="PF00528">
    <property type="entry name" value="BPD_transp_1"/>
    <property type="match status" value="1"/>
</dbReference>
<proteinExistence type="inferred from homology"/>
<comment type="similarity">
    <text evidence="7">Belongs to the binding-protein-dependent transport system permease family.</text>
</comment>
<dbReference type="CDD" id="cd06261">
    <property type="entry name" value="TM_PBP2"/>
    <property type="match status" value="1"/>
</dbReference>
<dbReference type="InterPro" id="IPR000515">
    <property type="entry name" value="MetI-like"/>
</dbReference>
<keyword evidence="4 7" id="KW-0812">Transmembrane</keyword>
<evidence type="ECO:0000256" key="4">
    <source>
        <dbReference type="ARBA" id="ARBA00022692"/>
    </source>
</evidence>
<dbReference type="GO" id="GO:0005886">
    <property type="term" value="C:plasma membrane"/>
    <property type="evidence" value="ECO:0007669"/>
    <property type="project" value="UniProtKB-SubCell"/>
</dbReference>
<organism evidence="9 10">
    <name type="scientific">Nonomuraea jiangxiensis</name>
    <dbReference type="NCBI Taxonomy" id="633440"/>
    <lineage>
        <taxon>Bacteria</taxon>
        <taxon>Bacillati</taxon>
        <taxon>Actinomycetota</taxon>
        <taxon>Actinomycetes</taxon>
        <taxon>Streptosporangiales</taxon>
        <taxon>Streptosporangiaceae</taxon>
        <taxon>Nonomuraea</taxon>
    </lineage>
</organism>
<dbReference type="STRING" id="633440.SAMN05421869_104537"/>
<keyword evidence="10" id="KW-1185">Reference proteome</keyword>
<dbReference type="InterPro" id="IPR035906">
    <property type="entry name" value="MetI-like_sf"/>
</dbReference>
<comment type="subcellular location">
    <subcellularLocation>
        <location evidence="1 7">Cell membrane</location>
        <topology evidence="1 7">Multi-pass membrane protein</topology>
    </subcellularLocation>
</comment>
<dbReference type="EMBL" id="FNDJ01000004">
    <property type="protein sequence ID" value="SDI20104.1"/>
    <property type="molecule type" value="Genomic_DNA"/>
</dbReference>
<dbReference type="AlphaFoldDB" id="A0A1G8IMF3"/>
<feature type="transmembrane region" description="Helical" evidence="7">
    <location>
        <begin position="12"/>
        <end position="32"/>
    </location>
</feature>
<evidence type="ECO:0000259" key="8">
    <source>
        <dbReference type="PROSITE" id="PS50928"/>
    </source>
</evidence>
<evidence type="ECO:0000256" key="2">
    <source>
        <dbReference type="ARBA" id="ARBA00022448"/>
    </source>
</evidence>
<feature type="transmembrane region" description="Helical" evidence="7">
    <location>
        <begin position="185"/>
        <end position="206"/>
    </location>
</feature>
<dbReference type="Proteomes" id="UP000199202">
    <property type="component" value="Unassembled WGS sequence"/>
</dbReference>
<evidence type="ECO:0000256" key="5">
    <source>
        <dbReference type="ARBA" id="ARBA00022989"/>
    </source>
</evidence>
<feature type="transmembrane region" description="Helical" evidence="7">
    <location>
        <begin position="242"/>
        <end position="260"/>
    </location>
</feature>
<dbReference type="PANTHER" id="PTHR43744">
    <property type="entry name" value="ABC TRANSPORTER PERMEASE PROTEIN MG189-RELATED-RELATED"/>
    <property type="match status" value="1"/>
</dbReference>
<protein>
    <submittedName>
        <fullName evidence="9">Raffinose/stachyose/melibiose transport system permease protein</fullName>
    </submittedName>
</protein>
<name>A0A1G8IMF3_9ACTN</name>
<dbReference type="GO" id="GO:0055085">
    <property type="term" value="P:transmembrane transport"/>
    <property type="evidence" value="ECO:0007669"/>
    <property type="project" value="InterPro"/>
</dbReference>
<dbReference type="Gene3D" id="1.10.3720.10">
    <property type="entry name" value="MetI-like"/>
    <property type="match status" value="1"/>
</dbReference>
<evidence type="ECO:0000256" key="1">
    <source>
        <dbReference type="ARBA" id="ARBA00004651"/>
    </source>
</evidence>
<gene>
    <name evidence="9" type="ORF">SAMN05421869_104537</name>
</gene>
<evidence type="ECO:0000313" key="10">
    <source>
        <dbReference type="Proteomes" id="UP000199202"/>
    </source>
</evidence>
<keyword evidence="6 7" id="KW-0472">Membrane</keyword>
<keyword evidence="3" id="KW-1003">Cell membrane</keyword>
<accession>A0A1G8IMF3</accession>
<dbReference type="PROSITE" id="PS50928">
    <property type="entry name" value="ABC_TM1"/>
    <property type="match status" value="1"/>
</dbReference>
<sequence>MTSRLAVARPVLAIALTALFFFPIYIVVTGMLKPADEIQSSPLGLPAPLTGENLGAVFGREDGLYWSSLLNSVQITVLSVLLLTLSSAMLAHYLVRSKARWTKPAMLMLLSGLMIPPAVILQPVTQVLDAVGLMNTLPGVVLSNVAYYLPFGVFVFAGFIGTVPVDIEEAASLDGASRLRMFWQVVFPTLRPAAASVMIFLGVWVWNDFLSPLVILGPESGTTVTVGVYRSVGEYSTNFGTLYAFSFLASLPVLLFFVALQKQFVAGLTAGSVK</sequence>
<feature type="transmembrane region" description="Helical" evidence="7">
    <location>
        <begin position="73"/>
        <end position="95"/>
    </location>
</feature>
<dbReference type="SUPFAM" id="SSF161098">
    <property type="entry name" value="MetI-like"/>
    <property type="match status" value="1"/>
</dbReference>
<dbReference type="RefSeq" id="WP_218135704.1">
    <property type="nucleotide sequence ID" value="NZ_FNDJ01000004.1"/>
</dbReference>
<evidence type="ECO:0000256" key="3">
    <source>
        <dbReference type="ARBA" id="ARBA00022475"/>
    </source>
</evidence>
<dbReference type="PANTHER" id="PTHR43744:SF12">
    <property type="entry name" value="ABC TRANSPORTER PERMEASE PROTEIN MG189-RELATED"/>
    <property type="match status" value="1"/>
</dbReference>
<feature type="transmembrane region" description="Helical" evidence="7">
    <location>
        <begin position="107"/>
        <end position="125"/>
    </location>
</feature>
<feature type="domain" description="ABC transmembrane type-1" evidence="8">
    <location>
        <begin position="69"/>
        <end position="260"/>
    </location>
</feature>